<reference evidence="10 11" key="1">
    <citation type="submission" date="2018-11" db="EMBL/GenBank/DDBJ databases">
        <title>Genome sequence of Apiotrichum porosum DSM 27194.</title>
        <authorList>
            <person name="Aliyu H."/>
            <person name="Gorte O."/>
            <person name="Ochsenreither K."/>
        </authorList>
    </citation>
    <scope>NUCLEOTIDE SEQUENCE [LARGE SCALE GENOMIC DNA]</scope>
    <source>
        <strain evidence="10 11">DSM 27194</strain>
    </source>
</reference>
<dbReference type="InterPro" id="IPR004331">
    <property type="entry name" value="SPX_dom"/>
</dbReference>
<dbReference type="Pfam" id="PF03124">
    <property type="entry name" value="EXS"/>
    <property type="match status" value="1"/>
</dbReference>
<feature type="compositionally biased region" description="Polar residues" evidence="6">
    <location>
        <begin position="309"/>
        <end position="326"/>
    </location>
</feature>
<dbReference type="GeneID" id="39586983"/>
<dbReference type="OrthoDB" id="9970435at2759"/>
<dbReference type="CDD" id="cd14475">
    <property type="entry name" value="SPX_SYG1_like"/>
    <property type="match status" value="1"/>
</dbReference>
<feature type="compositionally biased region" description="Basic and acidic residues" evidence="6">
    <location>
        <begin position="328"/>
        <end position="340"/>
    </location>
</feature>
<keyword evidence="4 7" id="KW-1133">Transmembrane helix</keyword>
<comment type="similarity">
    <text evidence="2">Belongs to the SYG1 (TC 2.A.94) family.</text>
</comment>
<feature type="region of interest" description="Disordered" evidence="6">
    <location>
        <begin position="35"/>
        <end position="402"/>
    </location>
</feature>
<evidence type="ECO:0000256" key="7">
    <source>
        <dbReference type="SAM" id="Phobius"/>
    </source>
</evidence>
<evidence type="ECO:0000256" key="3">
    <source>
        <dbReference type="ARBA" id="ARBA00022692"/>
    </source>
</evidence>
<feature type="compositionally biased region" description="Basic and acidic residues" evidence="6">
    <location>
        <begin position="288"/>
        <end position="299"/>
    </location>
</feature>
<keyword evidence="5 7" id="KW-0472">Membrane</keyword>
<evidence type="ECO:0000256" key="6">
    <source>
        <dbReference type="SAM" id="MobiDB-lite"/>
    </source>
</evidence>
<dbReference type="GO" id="GO:0000822">
    <property type="term" value="F:inositol hexakisphosphate binding"/>
    <property type="evidence" value="ECO:0007669"/>
    <property type="project" value="TreeGrafter"/>
</dbReference>
<feature type="compositionally biased region" description="Acidic residues" evidence="6">
    <location>
        <begin position="197"/>
        <end position="207"/>
    </location>
</feature>
<sequence>MKFGRYLAENATPEWKRAYIDYRAAKKAIKRVTERLTKVPDPPTTGGPINALSRIATRTKGDHGKGDGNASDSSEDGDHGPASTKIRRTFTLGQGSVRSVGSGGGGGSAPAPASGGVSGGTSNVPSPRPIAAGISTGTGTVLGSSWRNSPSSLTPASALGRGRSPSYGAMGTSPRLTEGRVHPPPPLDLGEPHLDEAAEENEQEVIEGEWPGPSSGPGAGTGSAPPADSTVTSSTVVSPLSSSPVSPMGSSSKRHSSLRDPNRTRTRGANVNFSPRITSIPDADDGNEADRDEASDHASRGHIGGVQPWPTQAPHTPSDASMTQSPPKDGERTPHAETTDNRLPGPGSTPKKSPKRSPSMFRFSLVSPRVQPSAGLTQGGVADAPSGTRSIHSLKLPSPRLQPRTARSFDELYESLQPDEQAFFDLLDHELLKVETFYQQRENEAVKRGQELRDQLRDLAEHRRVFHETFPAGVPEWEVAVGHLLGAGTTSTAAAVPRPIQRLTRRRPNTSGVTSDEASSRAATPPGNRNGYVNGKTYGTGNGTPNGKHVANKSDEDEYREMARQYDPERYQKYKKELRSAMLDYYRHLELIKNYRILNLTGFRKALKKFEKATKIICLELYTEDRISPCSFSRGETIDNLIKQTESLFTEHFEHGDGKKARDKLRGQDQSNSHYFSVFRSGIMLGLGVPPAILAIVKTFDPETRQAIPGYAALEQIYVGLYIPVIFAMLFEVNLMAYVAARINYEFVMELDRPTLDFRSYFEIPAFFFMTLSYCFFFSFYRVATHSVAPTTWPLAWLVFVCVFFLNPLPIFRRRSRYWFLRVLFRVITPGYSRVEFIAFFIADELNSLSFSIQNLMFIGCTYSHHWPGAVYDTCASGRSWPYALLATVPPLIRLIQCLKRWYDSNLQIHLINAGKYASSIIQAVLFVYWRSTGSPQNTGGFVTWVIFATIASIYTCSWDFVVDWSLLRPHHHLLRPDLGYSQTWVYYFAMVTNFFVRFIWVWYLPNITAHTHMRSWIFAMCEMLRRWQWNFFRVETEHLGNADAYRVTREVVLPYRRDEDDDLDEYAKGKPTSGGLSTLRPAVTETWRRIRVRLVGHTTTGRVPGTLNVGPMGHAPQREYEARRIGDWATRNSDDSSTAV</sequence>
<evidence type="ECO:0008006" key="12">
    <source>
        <dbReference type="Google" id="ProtNLM"/>
    </source>
</evidence>
<dbReference type="STRING" id="105984.A0A427XGG4"/>
<dbReference type="PROSITE" id="PS51380">
    <property type="entry name" value="EXS"/>
    <property type="match status" value="1"/>
</dbReference>
<feature type="compositionally biased region" description="Polar residues" evidence="6">
    <location>
        <begin position="135"/>
        <end position="155"/>
    </location>
</feature>
<dbReference type="Pfam" id="PF03105">
    <property type="entry name" value="SPX"/>
    <property type="match status" value="1"/>
</dbReference>
<evidence type="ECO:0000256" key="5">
    <source>
        <dbReference type="ARBA" id="ARBA00023136"/>
    </source>
</evidence>
<dbReference type="InterPro" id="IPR004342">
    <property type="entry name" value="EXS_C"/>
</dbReference>
<evidence type="ECO:0000256" key="1">
    <source>
        <dbReference type="ARBA" id="ARBA00004141"/>
    </source>
</evidence>
<dbReference type="GO" id="GO:0016036">
    <property type="term" value="P:cellular response to phosphate starvation"/>
    <property type="evidence" value="ECO:0007669"/>
    <property type="project" value="TreeGrafter"/>
</dbReference>
<feature type="domain" description="EXS" evidence="8">
    <location>
        <begin position="874"/>
        <end position="1066"/>
    </location>
</feature>
<dbReference type="GO" id="GO:0005886">
    <property type="term" value="C:plasma membrane"/>
    <property type="evidence" value="ECO:0007669"/>
    <property type="project" value="TreeGrafter"/>
</dbReference>
<dbReference type="GO" id="GO:0005794">
    <property type="term" value="C:Golgi apparatus"/>
    <property type="evidence" value="ECO:0007669"/>
    <property type="project" value="TreeGrafter"/>
</dbReference>
<evidence type="ECO:0000259" key="9">
    <source>
        <dbReference type="PROSITE" id="PS51382"/>
    </source>
</evidence>
<dbReference type="RefSeq" id="XP_028473136.1">
    <property type="nucleotide sequence ID" value="XM_028618180.1"/>
</dbReference>
<dbReference type="Proteomes" id="UP000279236">
    <property type="component" value="Unassembled WGS sequence"/>
</dbReference>
<feature type="region of interest" description="Disordered" evidence="6">
    <location>
        <begin position="503"/>
        <end position="532"/>
    </location>
</feature>
<feature type="compositionally biased region" description="Polar residues" evidence="6">
    <location>
        <begin position="267"/>
        <end position="277"/>
    </location>
</feature>
<comment type="subcellular location">
    <subcellularLocation>
        <location evidence="1">Membrane</location>
        <topology evidence="1">Multi-pass membrane protein</topology>
    </subcellularLocation>
</comment>
<accession>A0A427XGG4</accession>
<dbReference type="PANTHER" id="PTHR10783:SF103">
    <property type="entry name" value="SOLUTE CARRIER FAMILY 53 MEMBER 1"/>
    <property type="match status" value="1"/>
</dbReference>
<gene>
    <name evidence="10" type="ORF">EHS24_002440</name>
</gene>
<evidence type="ECO:0000313" key="11">
    <source>
        <dbReference type="Proteomes" id="UP000279236"/>
    </source>
</evidence>
<organism evidence="10 11">
    <name type="scientific">Apiotrichum porosum</name>
    <dbReference type="NCBI Taxonomy" id="105984"/>
    <lineage>
        <taxon>Eukaryota</taxon>
        <taxon>Fungi</taxon>
        <taxon>Dikarya</taxon>
        <taxon>Basidiomycota</taxon>
        <taxon>Agaricomycotina</taxon>
        <taxon>Tremellomycetes</taxon>
        <taxon>Trichosporonales</taxon>
        <taxon>Trichosporonaceae</taxon>
        <taxon>Apiotrichum</taxon>
    </lineage>
</organism>
<keyword evidence="11" id="KW-1185">Reference proteome</keyword>
<feature type="compositionally biased region" description="Low complexity" evidence="6">
    <location>
        <begin position="222"/>
        <end position="251"/>
    </location>
</feature>
<dbReference type="AlphaFoldDB" id="A0A427XGG4"/>
<name>A0A427XGG4_9TREE</name>
<dbReference type="GO" id="GO:0006817">
    <property type="term" value="P:phosphate ion transport"/>
    <property type="evidence" value="ECO:0007669"/>
    <property type="project" value="TreeGrafter"/>
</dbReference>
<feature type="domain" description="SPX" evidence="9">
    <location>
        <begin position="1"/>
        <end position="624"/>
    </location>
</feature>
<keyword evidence="3 7" id="KW-0812">Transmembrane</keyword>
<evidence type="ECO:0000313" key="10">
    <source>
        <dbReference type="EMBL" id="RSH77989.1"/>
    </source>
</evidence>
<evidence type="ECO:0000256" key="4">
    <source>
        <dbReference type="ARBA" id="ARBA00022989"/>
    </source>
</evidence>
<dbReference type="PROSITE" id="PS51382">
    <property type="entry name" value="SPX"/>
    <property type="match status" value="1"/>
</dbReference>
<proteinExistence type="inferred from homology"/>
<dbReference type="PANTHER" id="PTHR10783">
    <property type="entry name" value="XENOTROPIC AND POLYTROPIC RETROVIRUS RECEPTOR 1-RELATED"/>
    <property type="match status" value="1"/>
</dbReference>
<feature type="transmembrane region" description="Helical" evidence="7">
    <location>
        <begin position="793"/>
        <end position="811"/>
    </location>
</feature>
<feature type="transmembrane region" description="Helical" evidence="7">
    <location>
        <begin position="717"/>
        <end position="740"/>
    </location>
</feature>
<feature type="transmembrane region" description="Helical" evidence="7">
    <location>
        <begin position="985"/>
        <end position="1005"/>
    </location>
</feature>
<feature type="transmembrane region" description="Helical" evidence="7">
    <location>
        <begin position="942"/>
        <end position="965"/>
    </location>
</feature>
<feature type="transmembrane region" description="Helical" evidence="7">
    <location>
        <begin position="761"/>
        <end position="781"/>
    </location>
</feature>
<evidence type="ECO:0000256" key="2">
    <source>
        <dbReference type="ARBA" id="ARBA00009665"/>
    </source>
</evidence>
<feature type="compositionally biased region" description="Low complexity" evidence="6">
    <location>
        <begin position="344"/>
        <end position="359"/>
    </location>
</feature>
<evidence type="ECO:0000259" key="8">
    <source>
        <dbReference type="PROSITE" id="PS51380"/>
    </source>
</evidence>
<dbReference type="EMBL" id="RSCE01000013">
    <property type="protein sequence ID" value="RSH77989.1"/>
    <property type="molecule type" value="Genomic_DNA"/>
</dbReference>
<protein>
    <recommendedName>
        <fullName evidence="12">Xenotropic and polytropic retrovirus receptor 1</fullName>
    </recommendedName>
</protein>
<comment type="caution">
    <text evidence="10">The sequence shown here is derived from an EMBL/GenBank/DDBJ whole genome shotgun (WGS) entry which is preliminary data.</text>
</comment>